<comment type="similarity">
    <text evidence="1">Belongs to the bacterial/plant glucose-1-phosphate adenylyltransferase family.</text>
</comment>
<dbReference type="EMBL" id="CAXHTB010000020">
    <property type="protein sequence ID" value="CAL0327629.1"/>
    <property type="molecule type" value="Genomic_DNA"/>
</dbReference>
<reference evidence="3 4" key="1">
    <citation type="submission" date="2024-03" db="EMBL/GenBank/DDBJ databases">
        <authorList>
            <person name="Martinez-Hernandez J."/>
        </authorList>
    </citation>
    <scope>NUCLEOTIDE SEQUENCE [LARGE SCALE GENOMIC DNA]</scope>
</reference>
<evidence type="ECO:0000256" key="1">
    <source>
        <dbReference type="ARBA" id="ARBA00010443"/>
    </source>
</evidence>
<feature type="compositionally biased region" description="Polar residues" evidence="2">
    <location>
        <begin position="72"/>
        <end position="98"/>
    </location>
</feature>
<gene>
    <name evidence="3" type="ORF">LLUT_LOCUS28689</name>
</gene>
<name>A0AAV1Y3B1_LUPLU</name>
<comment type="caution">
    <text evidence="3">The sequence shown here is derived from an EMBL/GenBank/DDBJ whole genome shotgun (WGS) entry which is preliminary data.</text>
</comment>
<dbReference type="InterPro" id="IPR011004">
    <property type="entry name" value="Trimer_LpxA-like_sf"/>
</dbReference>
<evidence type="ECO:0000313" key="4">
    <source>
        <dbReference type="Proteomes" id="UP001497480"/>
    </source>
</evidence>
<feature type="region of interest" description="Disordered" evidence="2">
    <location>
        <begin position="72"/>
        <end position="114"/>
    </location>
</feature>
<dbReference type="GO" id="GO:0005978">
    <property type="term" value="P:glycogen biosynthetic process"/>
    <property type="evidence" value="ECO:0007669"/>
    <property type="project" value="InterPro"/>
</dbReference>
<keyword evidence="4" id="KW-1185">Reference proteome</keyword>
<accession>A0AAV1Y3B1</accession>
<sequence length="114" mass="12582">MMIGADYYQTEAEIKALLVAGNFPIGIGKDTKIMNCIIDKNARIGTNVIIANEEIYEQNFHSNEILEKMLNKQDSNPTQQDSIAQTSSNMGESNSTLWKQFGKVPAEEQGPNGS</sequence>
<protein>
    <submittedName>
        <fullName evidence="3">Uncharacterized protein</fullName>
    </submittedName>
</protein>
<dbReference type="Pfam" id="PF25247">
    <property type="entry name" value="LbH_GLGC"/>
    <property type="match status" value="1"/>
</dbReference>
<organism evidence="3 4">
    <name type="scientific">Lupinus luteus</name>
    <name type="common">European yellow lupine</name>
    <dbReference type="NCBI Taxonomy" id="3873"/>
    <lineage>
        <taxon>Eukaryota</taxon>
        <taxon>Viridiplantae</taxon>
        <taxon>Streptophyta</taxon>
        <taxon>Embryophyta</taxon>
        <taxon>Tracheophyta</taxon>
        <taxon>Spermatophyta</taxon>
        <taxon>Magnoliopsida</taxon>
        <taxon>eudicotyledons</taxon>
        <taxon>Gunneridae</taxon>
        <taxon>Pentapetalae</taxon>
        <taxon>rosids</taxon>
        <taxon>fabids</taxon>
        <taxon>Fabales</taxon>
        <taxon>Fabaceae</taxon>
        <taxon>Papilionoideae</taxon>
        <taxon>50 kb inversion clade</taxon>
        <taxon>genistoids sensu lato</taxon>
        <taxon>core genistoids</taxon>
        <taxon>Genisteae</taxon>
        <taxon>Lupinus</taxon>
    </lineage>
</organism>
<proteinExistence type="inferred from homology"/>
<evidence type="ECO:0000313" key="3">
    <source>
        <dbReference type="EMBL" id="CAL0327629.1"/>
    </source>
</evidence>
<dbReference type="GO" id="GO:0008878">
    <property type="term" value="F:glucose-1-phosphate adenylyltransferase activity"/>
    <property type="evidence" value="ECO:0007669"/>
    <property type="project" value="InterPro"/>
</dbReference>
<dbReference type="AlphaFoldDB" id="A0AAV1Y3B1"/>
<dbReference type="InterPro" id="IPR011831">
    <property type="entry name" value="ADP-Glc_PPase"/>
</dbReference>
<dbReference type="PANTHER" id="PTHR43523:SF15">
    <property type="entry name" value="GLUCOSE-1-PHOSPHATE ADENYLYLTRANSFERASE LARGE SUBUNIT 4, CHLOROPLASTIC_AMYLOPLASTIC"/>
    <property type="match status" value="1"/>
</dbReference>
<dbReference type="Gene3D" id="2.160.10.10">
    <property type="entry name" value="Hexapeptide repeat proteins"/>
    <property type="match status" value="1"/>
</dbReference>
<dbReference type="Proteomes" id="UP001497480">
    <property type="component" value="Unassembled WGS sequence"/>
</dbReference>
<evidence type="ECO:0000256" key="2">
    <source>
        <dbReference type="SAM" id="MobiDB-lite"/>
    </source>
</evidence>
<dbReference type="PANTHER" id="PTHR43523">
    <property type="entry name" value="GLUCOSE-1-PHOSPHATE ADENYLYLTRANSFERASE-RELATED"/>
    <property type="match status" value="1"/>
</dbReference>
<dbReference type="SUPFAM" id="SSF51161">
    <property type="entry name" value="Trimeric LpxA-like enzymes"/>
    <property type="match status" value="1"/>
</dbReference>